<evidence type="ECO:0000313" key="4">
    <source>
        <dbReference type="Proteomes" id="UP000538196"/>
    </source>
</evidence>
<dbReference type="Pfam" id="PF13620">
    <property type="entry name" value="CarboxypepD_reg"/>
    <property type="match status" value="2"/>
</dbReference>
<dbReference type="EMBL" id="JACHVP010000001">
    <property type="protein sequence ID" value="MBB2965280.1"/>
    <property type="molecule type" value="Genomic_DNA"/>
</dbReference>
<feature type="signal peptide" evidence="2">
    <location>
        <begin position="1"/>
        <end position="35"/>
    </location>
</feature>
<comment type="caution">
    <text evidence="3">The sequence shown here is derived from an EMBL/GenBank/DDBJ whole genome shotgun (WGS) entry which is preliminary data.</text>
</comment>
<sequence>MTVPRPILRARLARAASIAAASMILAALVTPPAQAAVPASTGSISGTVAAAAAPGTPLSAVSVTLYDAGGVRSTAAGLADGHFVFGNLPAGSYRLGFESWNRPGNLLTPYWRGAPSLSTETPIVVADGTSVTVPTVLIPAGATISGRVTHDGAPVEATSVIPYDSTGSALPIVAITTDADGRYTIGGLWPGTYRVQFSPAYGIAAQFWSGKGSLATATPITVTAQQAVTGIDMKATSGARVSGTVHYNGSDPTHRLVDTRILLQSPAGDVELYATADSTGRYSVSQVPPGDYRVHFSGPGFDSVYYGGTVFPTRAALVHVSADQQVTGIDGTLSDEAVITGTTSYVYHGLSQKPVGVLAYAVTADGQRATVGAATPDSLGRYRMRGLPATKVLVEFTSSPNVSVDLLYPAVSEYWRDSPTAARATPIDLMRGQTVSGIDAILADAPRPVPLHDYSGDGPVDLLTIDGTGRLLSYRTNGRLGWSTPTSKQVGSGWGAMRLVVSAGDWDLDGYPDVIGVNTAGDLMLYRGNGHDGWLSAKRIGSGWGGMTAVVAAGDFVGDGRPDLLARDAAGRLLLFESNGFGDLATSGQVVGVGWSGMTTIIGGSDLTGDGFADIVARDSSGRLLVYPHTPAGWKAPTVIGTGWDVMNRILIAGDDTGDGAPDVVGRDASGQLWVYPYTPGRWGAPVRIGVGWNIFSWVG</sequence>
<accession>A0A7W4USD9</accession>
<dbReference type="PANTHER" id="PTHR44103">
    <property type="entry name" value="PROPROTEIN CONVERTASE P"/>
    <property type="match status" value="1"/>
</dbReference>
<feature type="chain" id="PRO_5031355698" description="Alpha-amylase" evidence="2">
    <location>
        <begin position="36"/>
        <end position="700"/>
    </location>
</feature>
<dbReference type="Proteomes" id="UP000538196">
    <property type="component" value="Unassembled WGS sequence"/>
</dbReference>
<dbReference type="GO" id="GO:0030246">
    <property type="term" value="F:carbohydrate binding"/>
    <property type="evidence" value="ECO:0007669"/>
    <property type="project" value="InterPro"/>
</dbReference>
<reference evidence="3 4" key="1">
    <citation type="submission" date="2020-08" db="EMBL/GenBank/DDBJ databases">
        <title>Sequencing the genomes of 1000 actinobacteria strains.</title>
        <authorList>
            <person name="Klenk H.-P."/>
        </authorList>
    </citation>
    <scope>NUCLEOTIDE SEQUENCE [LARGE SCALE GENOMIC DNA]</scope>
    <source>
        <strain evidence="3 4">DSM 20146</strain>
    </source>
</reference>
<proteinExistence type="predicted"/>
<dbReference type="SUPFAM" id="SSF49478">
    <property type="entry name" value="Cna protein B-type domain"/>
    <property type="match status" value="2"/>
</dbReference>
<dbReference type="SUPFAM" id="SSF49452">
    <property type="entry name" value="Starch-binding domain-like"/>
    <property type="match status" value="1"/>
</dbReference>
<dbReference type="InterPro" id="IPR013784">
    <property type="entry name" value="Carb-bd-like_fold"/>
</dbReference>
<evidence type="ECO:0000256" key="2">
    <source>
        <dbReference type="SAM" id="SignalP"/>
    </source>
</evidence>
<name>A0A7W4USD9_LEIAQ</name>
<dbReference type="Gene3D" id="2.60.40.1120">
    <property type="entry name" value="Carboxypeptidase-like, regulatory domain"/>
    <property type="match status" value="3"/>
</dbReference>
<keyword evidence="4" id="KW-1185">Reference proteome</keyword>
<dbReference type="Pfam" id="PF13517">
    <property type="entry name" value="FG-GAP_3"/>
    <property type="match status" value="1"/>
</dbReference>
<dbReference type="SUPFAM" id="SSF69318">
    <property type="entry name" value="Integrin alpha N-terminal domain"/>
    <property type="match status" value="1"/>
</dbReference>
<dbReference type="Gene3D" id="2.20.25.650">
    <property type="entry name" value="Tachylectin-2-like"/>
    <property type="match status" value="1"/>
</dbReference>
<dbReference type="InterPro" id="IPR028994">
    <property type="entry name" value="Integrin_alpha_N"/>
</dbReference>
<dbReference type="PANTHER" id="PTHR44103:SF1">
    <property type="entry name" value="PROPROTEIN CONVERTASE P"/>
    <property type="match status" value="1"/>
</dbReference>
<dbReference type="AlphaFoldDB" id="A0A7W4USD9"/>
<protein>
    <recommendedName>
        <fullName evidence="5">Alpha-amylase</fullName>
    </recommendedName>
</protein>
<organism evidence="3 4">
    <name type="scientific">Leifsonia aquatica</name>
    <name type="common">Corynebacterium aquaticum</name>
    <dbReference type="NCBI Taxonomy" id="144185"/>
    <lineage>
        <taxon>Bacteria</taxon>
        <taxon>Bacillati</taxon>
        <taxon>Actinomycetota</taxon>
        <taxon>Actinomycetes</taxon>
        <taxon>Micrococcales</taxon>
        <taxon>Microbacteriaceae</taxon>
        <taxon>Leifsonia</taxon>
    </lineage>
</organism>
<dbReference type="Gene3D" id="2.115.10.10">
    <property type="entry name" value="Tachylectin 2"/>
    <property type="match status" value="1"/>
</dbReference>
<evidence type="ECO:0000256" key="1">
    <source>
        <dbReference type="ARBA" id="ARBA00022729"/>
    </source>
</evidence>
<evidence type="ECO:0008006" key="5">
    <source>
        <dbReference type="Google" id="ProtNLM"/>
    </source>
</evidence>
<dbReference type="RefSeq" id="WP_021757793.1">
    <property type="nucleotide sequence ID" value="NZ_JACHVP010000001.1"/>
</dbReference>
<gene>
    <name evidence="3" type="ORF">FHX33_000012</name>
</gene>
<dbReference type="InterPro" id="IPR013517">
    <property type="entry name" value="FG-GAP"/>
</dbReference>
<evidence type="ECO:0000313" key="3">
    <source>
        <dbReference type="EMBL" id="MBB2965280.1"/>
    </source>
</evidence>
<keyword evidence="1 2" id="KW-0732">Signal</keyword>